<keyword evidence="1" id="KW-0813">Transport</keyword>
<dbReference type="EMBL" id="FOTB01000002">
    <property type="protein sequence ID" value="SFK69953.1"/>
    <property type="molecule type" value="Genomic_DNA"/>
</dbReference>
<dbReference type="InterPro" id="IPR027417">
    <property type="entry name" value="P-loop_NTPase"/>
</dbReference>
<accession>A0A0F7HP00</accession>
<dbReference type="OrthoDB" id="2388170at2"/>
<dbReference type="RefSeq" id="WP_046790992.1">
    <property type="nucleotide sequence ID" value="NZ_CP011366.1"/>
</dbReference>
<dbReference type="GO" id="GO:0005524">
    <property type="term" value="F:ATP binding"/>
    <property type="evidence" value="ECO:0007669"/>
    <property type="project" value="UniProtKB-KW"/>
</dbReference>
<keyword evidence="2" id="KW-0547">Nucleotide-binding</keyword>
<organism evidence="7 9">
    <name type="scientific">Salinicoccus halodurans</name>
    <dbReference type="NCBI Taxonomy" id="407035"/>
    <lineage>
        <taxon>Bacteria</taxon>
        <taxon>Bacillati</taxon>
        <taxon>Bacillota</taxon>
        <taxon>Bacilli</taxon>
        <taxon>Bacillales</taxon>
        <taxon>Staphylococcaceae</taxon>
        <taxon>Salinicoccus</taxon>
    </lineage>
</organism>
<evidence type="ECO:0000313" key="7">
    <source>
        <dbReference type="EMBL" id="SFK69953.1"/>
    </source>
</evidence>
<dbReference type="SMART" id="SM00382">
    <property type="entry name" value="AAA"/>
    <property type="match status" value="1"/>
</dbReference>
<dbReference type="InterPro" id="IPR003593">
    <property type="entry name" value="AAA+_ATPase"/>
</dbReference>
<evidence type="ECO:0000256" key="1">
    <source>
        <dbReference type="ARBA" id="ARBA00022448"/>
    </source>
</evidence>
<dbReference type="InterPro" id="IPR003439">
    <property type="entry name" value="ABC_transporter-like_ATP-bd"/>
</dbReference>
<reference evidence="6 8" key="1">
    <citation type="journal article" date="2015" name="Int. J. Syst. Evol. Microbiol.">
        <title>Complete genome sequence of Salinicoccus halodurans H3B36, isolated from the Qaidam Basin in China.</title>
        <authorList>
            <person name="Jiang K."/>
            <person name="Xue Y."/>
            <person name="Ma Y."/>
        </authorList>
    </citation>
    <scope>NUCLEOTIDE SEQUENCE [LARGE SCALE GENOMIC DNA]</scope>
    <source>
        <strain evidence="6 8">H3B36</strain>
    </source>
</reference>
<protein>
    <submittedName>
        <fullName evidence="7">Iron complex transport system ATP-binding protein</fullName>
    </submittedName>
</protein>
<dbReference type="PANTHER" id="PTHR42794">
    <property type="entry name" value="HEMIN IMPORT ATP-BINDING PROTEIN HMUV"/>
    <property type="match status" value="1"/>
</dbReference>
<name>A0A0F7HP00_9STAP</name>
<dbReference type="Gene3D" id="3.40.50.300">
    <property type="entry name" value="P-loop containing nucleotide triphosphate hydrolases"/>
    <property type="match status" value="1"/>
</dbReference>
<evidence type="ECO:0000313" key="8">
    <source>
        <dbReference type="Proteomes" id="UP000034029"/>
    </source>
</evidence>
<dbReference type="Pfam" id="PF00005">
    <property type="entry name" value="ABC_tran"/>
    <property type="match status" value="1"/>
</dbReference>
<evidence type="ECO:0000256" key="4">
    <source>
        <dbReference type="ARBA" id="ARBA00022967"/>
    </source>
</evidence>
<evidence type="ECO:0000256" key="3">
    <source>
        <dbReference type="ARBA" id="ARBA00022840"/>
    </source>
</evidence>
<sequence>MLTIEKLKLDYGKFRMNIEDLSFGKGLHAVLGPNGSGKSSLMRAILGYSDDSIKMRDIYYRGSKVGTTHQFLSYLPQDSPVFRITADEYINMTADHQNEDLYQSLIETFELENFTDRTIEVLSGGEFKRVQCAQIAMEQKNIMMLDEVEQGLDLKYQHQILKWMKAEADKKTIIANMHDAALAMTYADTVTMIKDGRVIASGIGPDRVTSEMLSDCYSIPLTIERRKDSFVVFHNTL</sequence>
<dbReference type="PROSITE" id="PS50893">
    <property type="entry name" value="ABC_TRANSPORTER_2"/>
    <property type="match status" value="1"/>
</dbReference>
<dbReference type="KEGG" id="shv:AAT16_11805"/>
<reference evidence="7 9" key="3">
    <citation type="submission" date="2016-10" db="EMBL/GenBank/DDBJ databases">
        <authorList>
            <person name="Varghese N."/>
            <person name="Submissions S."/>
        </authorList>
    </citation>
    <scope>NUCLEOTIDE SEQUENCE [LARGE SCALE GENOMIC DNA]</scope>
    <source>
        <strain evidence="7 9">CGMCC 1.6501</strain>
    </source>
</reference>
<dbReference type="EMBL" id="CP011366">
    <property type="protein sequence ID" value="AKG74813.1"/>
    <property type="molecule type" value="Genomic_DNA"/>
</dbReference>
<evidence type="ECO:0000313" key="6">
    <source>
        <dbReference type="EMBL" id="AKG74813.1"/>
    </source>
</evidence>
<proteinExistence type="predicted"/>
<dbReference type="AlphaFoldDB" id="A0A0F7HP00"/>
<feature type="domain" description="ABC transporter" evidence="5">
    <location>
        <begin position="1"/>
        <end position="220"/>
    </location>
</feature>
<evidence type="ECO:0000259" key="5">
    <source>
        <dbReference type="PROSITE" id="PS50893"/>
    </source>
</evidence>
<gene>
    <name evidence="6" type="ORF">AAT16_11805</name>
    <name evidence="7" type="ORF">SAMN05216235_1273</name>
</gene>
<keyword evidence="8" id="KW-1185">Reference proteome</keyword>
<dbReference type="Proteomes" id="UP000034029">
    <property type="component" value="Chromosome"/>
</dbReference>
<dbReference type="GO" id="GO:0016887">
    <property type="term" value="F:ATP hydrolysis activity"/>
    <property type="evidence" value="ECO:0007669"/>
    <property type="project" value="InterPro"/>
</dbReference>
<evidence type="ECO:0000313" key="9">
    <source>
        <dbReference type="Proteomes" id="UP000183090"/>
    </source>
</evidence>
<reference evidence="8" key="2">
    <citation type="submission" date="2015-04" db="EMBL/GenBank/DDBJ databases">
        <title>Complete genome sequence of Salinicoccus halodurans strain H3B36, isolated from the Qaidam basin of China.</title>
        <authorList>
            <person name="Ma Y."/>
            <person name="Jiang K."/>
            <person name="Xue Y."/>
        </authorList>
    </citation>
    <scope>NUCLEOTIDE SEQUENCE [LARGE SCALE GENOMIC DNA]</scope>
    <source>
        <strain evidence="8">H3B36</strain>
    </source>
</reference>
<keyword evidence="4" id="KW-1278">Translocase</keyword>
<dbReference type="PANTHER" id="PTHR42794:SF1">
    <property type="entry name" value="HEMIN IMPORT ATP-BINDING PROTEIN HMUV"/>
    <property type="match status" value="1"/>
</dbReference>
<keyword evidence="3 7" id="KW-0067">ATP-binding</keyword>
<evidence type="ECO:0000256" key="2">
    <source>
        <dbReference type="ARBA" id="ARBA00022741"/>
    </source>
</evidence>
<dbReference type="SUPFAM" id="SSF52540">
    <property type="entry name" value="P-loop containing nucleoside triphosphate hydrolases"/>
    <property type="match status" value="1"/>
</dbReference>
<dbReference type="Proteomes" id="UP000183090">
    <property type="component" value="Unassembled WGS sequence"/>
</dbReference>